<accession>A0A6P0HMI2</accession>
<dbReference type="RefSeq" id="WP_163773381.1">
    <property type="nucleotide sequence ID" value="NZ_JAAGXA010000012.1"/>
</dbReference>
<proteinExistence type="predicted"/>
<gene>
    <name evidence="1" type="ORF">G3T38_16310</name>
</gene>
<comment type="caution">
    <text evidence="1">The sequence shown here is derived from an EMBL/GenBank/DDBJ whole genome shotgun (WGS) entry which is preliminary data.</text>
</comment>
<dbReference type="AlphaFoldDB" id="A0A6P0HMI2"/>
<keyword evidence="2" id="KW-1185">Reference proteome</keyword>
<organism evidence="1 2">
    <name type="scientific">Nocardioides zeae</name>
    <dbReference type="NCBI Taxonomy" id="1457234"/>
    <lineage>
        <taxon>Bacteria</taxon>
        <taxon>Bacillati</taxon>
        <taxon>Actinomycetota</taxon>
        <taxon>Actinomycetes</taxon>
        <taxon>Propionibacteriales</taxon>
        <taxon>Nocardioidaceae</taxon>
        <taxon>Nocardioides</taxon>
    </lineage>
</organism>
<sequence length="208" mass="22608">MTEQATHDRSFEVLHAVRVKGLTTDAVLADFLGVAEDGLAPHTGPLLEAGLLLRREGRFAGHTLTPAGKEAAAEQLATDAETSAAAPALTALYDAFLPVNGDFKRLCERWQVRDGQPNDHTDAAHDQAVFADLHTLHDGFAPVLRGEDLPARIRRYADRLDGALARIDSGETGAFARPMNNSYHDIWMELHEDLIVSGGRVRDAHDEG</sequence>
<evidence type="ECO:0000313" key="2">
    <source>
        <dbReference type="Proteomes" id="UP000468687"/>
    </source>
</evidence>
<evidence type="ECO:0000313" key="1">
    <source>
        <dbReference type="EMBL" id="NEN79833.1"/>
    </source>
</evidence>
<dbReference type="Proteomes" id="UP000468687">
    <property type="component" value="Unassembled WGS sequence"/>
</dbReference>
<protein>
    <submittedName>
        <fullName evidence="1">MarR family transcriptional regulator</fullName>
    </submittedName>
</protein>
<name>A0A6P0HMI2_9ACTN</name>
<reference evidence="1 2" key="1">
    <citation type="journal article" date="2014" name="Int. J. Syst. Evol. Microbiol.">
        <title>Nocardioides zeae sp. nov., isolated from the stem of Zea mays.</title>
        <authorList>
            <person name="Glaeser S.P."/>
            <person name="McInroy J.A."/>
            <person name="Busse H.J."/>
            <person name="Kampfer P."/>
        </authorList>
    </citation>
    <scope>NUCLEOTIDE SEQUENCE [LARGE SCALE GENOMIC DNA]</scope>
    <source>
        <strain evidence="1 2">JCM 30728</strain>
    </source>
</reference>
<dbReference type="EMBL" id="JAAGXA010000012">
    <property type="protein sequence ID" value="NEN79833.1"/>
    <property type="molecule type" value="Genomic_DNA"/>
</dbReference>